<dbReference type="AlphaFoldDB" id="A0A2M9HCJ1"/>
<dbReference type="CDD" id="cd10439">
    <property type="entry name" value="GIY-YIG_COG3410"/>
    <property type="match status" value="1"/>
</dbReference>
<feature type="domain" description="GIY-YIG" evidence="1">
    <location>
        <begin position="77"/>
        <end position="177"/>
    </location>
</feature>
<proteinExistence type="predicted"/>
<evidence type="ECO:0000259" key="1">
    <source>
        <dbReference type="PROSITE" id="PS50164"/>
    </source>
</evidence>
<dbReference type="SUPFAM" id="SSF52540">
    <property type="entry name" value="P-loop containing nucleoside triphosphate hydrolases"/>
    <property type="match status" value="1"/>
</dbReference>
<comment type="caution">
    <text evidence="2">The sequence shown here is derived from an EMBL/GenBank/DDBJ whole genome shotgun (WGS) entry which is preliminary data.</text>
</comment>
<dbReference type="Proteomes" id="UP000231451">
    <property type="component" value="Unassembled WGS sequence"/>
</dbReference>
<name>A0A2M9HCJ1_9BIFI</name>
<organism evidence="2 3">
    <name type="scientific">Bifidobacterium simiarum</name>
    <dbReference type="NCBI Taxonomy" id="2045441"/>
    <lineage>
        <taxon>Bacteria</taxon>
        <taxon>Bacillati</taxon>
        <taxon>Actinomycetota</taxon>
        <taxon>Actinomycetes</taxon>
        <taxon>Bifidobacteriales</taxon>
        <taxon>Bifidobacteriaceae</taxon>
        <taxon>Bifidobacterium</taxon>
    </lineage>
</organism>
<dbReference type="InterPro" id="IPR000305">
    <property type="entry name" value="GIY-YIG_endonuc"/>
</dbReference>
<reference evidence="2 3" key="1">
    <citation type="submission" date="2017-10" db="EMBL/GenBank/DDBJ databases">
        <title>Draft genome sequences of strains TRE 1, TRE 9, TRE H and TRI 7, isolated from tamarins, belonging to four potential novel Bifidobacterium species.</title>
        <authorList>
            <person name="Mattarelli P."/>
            <person name="Modesto M."/>
            <person name="Puglisi E."/>
            <person name="Morelli L."/>
            <person name="Spezio C."/>
            <person name="Bonetti A."/>
            <person name="Sandri C."/>
        </authorList>
    </citation>
    <scope>NUCLEOTIDE SEQUENCE [LARGE SCALE GENOMIC DNA]</scope>
    <source>
        <strain evidence="3">TRI7</strain>
    </source>
</reference>
<dbReference type="PROSITE" id="PS50164">
    <property type="entry name" value="GIY_YIG"/>
    <property type="match status" value="1"/>
</dbReference>
<evidence type="ECO:0000313" key="3">
    <source>
        <dbReference type="Proteomes" id="UP000231451"/>
    </source>
</evidence>
<gene>
    <name evidence="2" type="ORF">CSQ87_09610</name>
</gene>
<sequence>MTNILNDCKYCLGTSIITGHNIAMNFEGLAPIIINLPYGRYDKEDFEWAVDKTLDSWAGNRGDYSEMERAMLRYVLAYPTVYVVYSRKINPYSSKNEYTVYVGETNDIRHRTAQHLELDSKNREDWKAVADAVSQNDEAYKQYVISHPKFNKSLTLDVENRLMHYMSSTDSVKKLNNRRTNAQGDYYTSDQFDHIFSQIWLKLHKDDPDLFPAEEIIRDSALFKASPFHKLSDSQLEAEEAILTQLAGLLTNNRRKNSVEQSNAHPKLIFVQGAAGTGKTVLLSHLFYRIATEIGIQERTYSGDEDYSASPEAENGQLASYILVNHKEQVHVYNQIATKLGLQKKSSEVVMLPSQFINRFSVRNERGRGIPDQPRGMADIVLIDEAHLLMTQGNQGYSGKNQLYDILRRARVVIAVFDPNQIMQSSQQWDPVVLRKLQLDEESINKPHKTGTLGDFRSIVLSGGDQSSAISVDVTHIHLEKQFRIAANESMIRWIDRFASGLGIDPLPTDPGEYTADGAIKRAPYDVKVFDSPIELFEAIRKKAQSESDGWNSNGLSRLLATYDWKYSAKSVNMADPQGFWNVELHRDSSGVWRMGSGDVFGRSGIDSHVFCKPWNYQLADPADPKTKGIDKDLAWAEKPYTINEIGSIFTIQGFDLNYAGVIIGPSVTYRRGRIVFDKSASRNYLATNKRKDLGDFAEENLKHELNVLLKRGVHGLYLFAVDEELQQRLKECCTK</sequence>
<keyword evidence="3" id="KW-1185">Reference proteome</keyword>
<dbReference type="OrthoDB" id="3193269at2"/>
<accession>A0A2M9HCJ1</accession>
<dbReference type="InterPro" id="IPR018647">
    <property type="entry name" value="SLFN_3-like_DNA/RNA_helicase"/>
</dbReference>
<dbReference type="Pfam" id="PF09848">
    <property type="entry name" value="SLFN-g3_helicase"/>
    <property type="match status" value="1"/>
</dbReference>
<evidence type="ECO:0000313" key="2">
    <source>
        <dbReference type="EMBL" id="PJM74533.1"/>
    </source>
</evidence>
<protein>
    <recommendedName>
        <fullName evidence="1">GIY-YIG domain-containing protein</fullName>
    </recommendedName>
</protein>
<dbReference type="EMBL" id="PEBK01000011">
    <property type="protein sequence ID" value="PJM74533.1"/>
    <property type="molecule type" value="Genomic_DNA"/>
</dbReference>
<dbReference type="InterPro" id="IPR027417">
    <property type="entry name" value="P-loop_NTPase"/>
</dbReference>
<dbReference type="Gene3D" id="3.40.50.300">
    <property type="entry name" value="P-loop containing nucleotide triphosphate hydrolases"/>
    <property type="match status" value="1"/>
</dbReference>